<dbReference type="RefSeq" id="WP_013174285.1">
    <property type="nucleotide sequence ID" value="NC_014220.1"/>
</dbReference>
<dbReference type="Gene3D" id="2.60.40.1240">
    <property type="match status" value="1"/>
</dbReference>
<dbReference type="InterPro" id="IPR029050">
    <property type="entry name" value="Immunoprotect_excell_Ig-like"/>
</dbReference>
<organism evidence="3 4">
    <name type="scientific">Syntrophothermus lipocalidus (strain DSM 12680 / TGB-C1)</name>
    <dbReference type="NCBI Taxonomy" id="643648"/>
    <lineage>
        <taxon>Bacteria</taxon>
        <taxon>Bacillati</taxon>
        <taxon>Bacillota</taxon>
        <taxon>Clostridia</taxon>
        <taxon>Eubacteriales</taxon>
        <taxon>Syntrophomonadaceae</taxon>
        <taxon>Syntrophothermus</taxon>
    </lineage>
</organism>
<dbReference type="AlphaFoldDB" id="D7CIL6"/>
<dbReference type="eggNOG" id="ENOG5032VS1">
    <property type="taxonomic scope" value="Bacteria"/>
</dbReference>
<proteinExistence type="predicted"/>
<keyword evidence="1" id="KW-0732">Signal</keyword>
<dbReference type="KEGG" id="slp:Slip_0080"/>
<evidence type="ECO:0000256" key="2">
    <source>
        <dbReference type="SAM" id="MobiDB-lite"/>
    </source>
</evidence>
<reference evidence="3 4" key="2">
    <citation type="journal article" date="2010" name="Stand. Genomic Sci.">
        <title>Complete genome sequence of Syntrophothermus lipocalidus type strain (TGB-C1).</title>
        <authorList>
            <person name="Djao O.D."/>
            <person name="Zhang X."/>
            <person name="Lucas S."/>
            <person name="Lapidus A."/>
            <person name="Del Rio T.G."/>
            <person name="Nolan M."/>
            <person name="Tice H."/>
            <person name="Cheng J.F."/>
            <person name="Han C."/>
            <person name="Tapia R."/>
            <person name="Goodwin L."/>
            <person name="Pitluck S."/>
            <person name="Liolios K."/>
            <person name="Ivanova N."/>
            <person name="Mavromatis K."/>
            <person name="Mikhailova N."/>
            <person name="Ovchinnikova G."/>
            <person name="Pati A."/>
            <person name="Brambilla E."/>
            <person name="Chen A."/>
            <person name="Palaniappan K."/>
            <person name="Land M."/>
            <person name="Hauser L."/>
            <person name="Chang Y.J."/>
            <person name="Jeffries C.D."/>
            <person name="Rohde M."/>
            <person name="Sikorski J."/>
            <person name="Spring S."/>
            <person name="Goker M."/>
            <person name="Detter J.C."/>
            <person name="Woyke T."/>
            <person name="Bristow J."/>
            <person name="Eisen J.A."/>
            <person name="Markowitz V."/>
            <person name="Hugenholtz P."/>
            <person name="Kyrpides N.C."/>
            <person name="Klenk H.P."/>
        </authorList>
    </citation>
    <scope>NUCLEOTIDE SEQUENCE [LARGE SCALE GENOMIC DNA]</scope>
    <source>
        <strain evidence="4">DSM 12680 / TGB-C1</strain>
    </source>
</reference>
<dbReference type="EMBL" id="CP002048">
    <property type="protein sequence ID" value="ADI00881.1"/>
    <property type="molecule type" value="Genomic_DNA"/>
</dbReference>
<gene>
    <name evidence="3" type="ordered locus">Slip_0080</name>
</gene>
<keyword evidence="4" id="KW-1185">Reference proteome</keyword>
<evidence type="ECO:0000256" key="1">
    <source>
        <dbReference type="ARBA" id="ARBA00022729"/>
    </source>
</evidence>
<dbReference type="Proteomes" id="UP000000378">
    <property type="component" value="Chromosome"/>
</dbReference>
<evidence type="ECO:0000313" key="3">
    <source>
        <dbReference type="EMBL" id="ADI00881.1"/>
    </source>
</evidence>
<feature type="compositionally biased region" description="Basic and acidic residues" evidence="2">
    <location>
        <begin position="37"/>
        <end position="51"/>
    </location>
</feature>
<reference evidence="4" key="1">
    <citation type="journal article" date="2010" name="Stand. Genomic Sci.">
        <title>Complete genome sequence of Syntrophothermus lipocalidus type strain (TGB-C1T).</title>
        <authorList>
            <consortium name="US DOE Joint Genome Institute (JGI-PGF)"/>
            <person name="Djao O."/>
            <person name="Zhang X."/>
            <person name="Lucas S."/>
            <person name="Lapidus A."/>
            <person name="Glavina Del Rio T."/>
            <person name="Nolan M."/>
            <person name="Tice H."/>
            <person name="Cheng J."/>
            <person name="Han C."/>
            <person name="Tapia R."/>
            <person name="Goodwin L."/>
            <person name="Pitluck S."/>
            <person name="Liolios K."/>
            <person name="Ivanova N."/>
            <person name="Mavromatis K."/>
            <person name="Mikhailova N."/>
            <person name="Ovchinnikova G."/>
            <person name="Pati A."/>
            <person name="Brambilla E."/>
            <person name="Chen A."/>
            <person name="Palaniappan K."/>
            <person name="Land M."/>
            <person name="Hauser L."/>
            <person name="Chang Y."/>
            <person name="Jeffries C."/>
            <person name="Rohde M."/>
            <person name="Sikorski J."/>
            <person name="Spring S."/>
            <person name="Goker M."/>
            <person name="Detter J."/>
            <person name="Woyke T."/>
            <person name="Bristow J."/>
            <person name="Eisen J."/>
            <person name="Markowitz V."/>
            <person name="Hugenholtz P."/>
            <person name="Kyrpides N."/>
            <person name="Klenk H."/>
        </authorList>
    </citation>
    <scope>NUCLEOTIDE SEQUENCE [LARGE SCALE GENOMIC DNA]</scope>
    <source>
        <strain evidence="4">DSM 12680 / TGB-C1</strain>
    </source>
</reference>
<dbReference type="OrthoDB" id="517663at2"/>
<accession>D7CIL6</accession>
<dbReference type="PROSITE" id="PS51257">
    <property type="entry name" value="PROKAR_LIPOPROTEIN"/>
    <property type="match status" value="1"/>
</dbReference>
<feature type="region of interest" description="Disordered" evidence="2">
    <location>
        <begin position="29"/>
        <end position="51"/>
    </location>
</feature>
<sequence>MFLHTRKLLVGLLIGLLIVTLTGCGEPSGVKTGAESDSAKSEAQSKPEENTKKVAVNKEFSVNGLKITIGEVQVEKERILVGMTIKNETSDKLTFYPDQGSAVVGSMQLDANMFMTEGDVSGDIQPGVEKSGVVVFTTPEGKTLTPEEVTSIALHLGDVFNEKSFEAKPFDTTLSLE</sequence>
<dbReference type="HOGENOM" id="CLU_1517193_0_0_9"/>
<name>D7CIL6_SYNLT</name>
<evidence type="ECO:0000313" key="4">
    <source>
        <dbReference type="Proteomes" id="UP000000378"/>
    </source>
</evidence>
<dbReference type="STRING" id="643648.Slip_0080"/>
<protein>
    <submittedName>
        <fullName evidence="3">Uncharacterized protein</fullName>
    </submittedName>
</protein>